<dbReference type="RefSeq" id="XP_033382445.1">
    <property type="nucleotide sequence ID" value="XM_033521927.1"/>
</dbReference>
<keyword evidence="6 7" id="KW-0472">Membrane</keyword>
<protein>
    <submittedName>
        <fullName evidence="9">General amino acid permease-like protein AGP2</fullName>
    </submittedName>
</protein>
<feature type="transmembrane region" description="Helical" evidence="7">
    <location>
        <begin position="274"/>
        <end position="295"/>
    </location>
</feature>
<dbReference type="Pfam" id="PF00324">
    <property type="entry name" value="AA_permease"/>
    <property type="match status" value="1"/>
</dbReference>
<keyword evidence="3 7" id="KW-0812">Transmembrane</keyword>
<dbReference type="InterPro" id="IPR050524">
    <property type="entry name" value="APC_YAT"/>
</dbReference>
<keyword evidence="4" id="KW-0029">Amino-acid transport</keyword>
<dbReference type="Gene3D" id="1.20.1740.10">
    <property type="entry name" value="Amino acid/polyamine transporter I"/>
    <property type="match status" value="1"/>
</dbReference>
<feature type="transmembrane region" description="Helical" evidence="7">
    <location>
        <begin position="124"/>
        <end position="146"/>
    </location>
</feature>
<evidence type="ECO:0000256" key="1">
    <source>
        <dbReference type="ARBA" id="ARBA00004141"/>
    </source>
</evidence>
<feature type="transmembrane region" description="Helical" evidence="7">
    <location>
        <begin position="235"/>
        <end position="253"/>
    </location>
</feature>
<feature type="transmembrane region" description="Helical" evidence="7">
    <location>
        <begin position="404"/>
        <end position="430"/>
    </location>
</feature>
<accession>A0A6A5XMH5</accession>
<evidence type="ECO:0000313" key="9">
    <source>
        <dbReference type="EMBL" id="KAF2014106.1"/>
    </source>
</evidence>
<dbReference type="AlphaFoldDB" id="A0A6A5XMH5"/>
<dbReference type="GO" id="GO:0015171">
    <property type="term" value="F:amino acid transmembrane transporter activity"/>
    <property type="evidence" value="ECO:0007669"/>
    <property type="project" value="TreeGrafter"/>
</dbReference>
<dbReference type="OrthoDB" id="10062876at2759"/>
<keyword evidence="10" id="KW-1185">Reference proteome</keyword>
<dbReference type="FunFam" id="1.20.1740.10:FF:000006">
    <property type="entry name" value="General amino acid permease"/>
    <property type="match status" value="1"/>
</dbReference>
<feature type="domain" description="Amino acid permease/ SLC12A" evidence="8">
    <location>
        <begin position="44"/>
        <end position="509"/>
    </location>
</feature>
<evidence type="ECO:0000256" key="7">
    <source>
        <dbReference type="SAM" id="Phobius"/>
    </source>
</evidence>
<evidence type="ECO:0000259" key="8">
    <source>
        <dbReference type="Pfam" id="PF00324"/>
    </source>
</evidence>
<feature type="transmembrane region" description="Helical" evidence="7">
    <location>
        <begin position="336"/>
        <end position="358"/>
    </location>
</feature>
<evidence type="ECO:0000256" key="3">
    <source>
        <dbReference type="ARBA" id="ARBA00022692"/>
    </source>
</evidence>
<reference evidence="9" key="1">
    <citation type="journal article" date="2020" name="Stud. Mycol.">
        <title>101 Dothideomycetes genomes: a test case for predicting lifestyles and emergence of pathogens.</title>
        <authorList>
            <person name="Haridas S."/>
            <person name="Albert R."/>
            <person name="Binder M."/>
            <person name="Bloem J."/>
            <person name="Labutti K."/>
            <person name="Salamov A."/>
            <person name="Andreopoulos B."/>
            <person name="Baker S."/>
            <person name="Barry K."/>
            <person name="Bills G."/>
            <person name="Bluhm B."/>
            <person name="Cannon C."/>
            <person name="Castanera R."/>
            <person name="Culley D."/>
            <person name="Daum C."/>
            <person name="Ezra D."/>
            <person name="Gonzalez J."/>
            <person name="Henrissat B."/>
            <person name="Kuo A."/>
            <person name="Liang C."/>
            <person name="Lipzen A."/>
            <person name="Lutzoni F."/>
            <person name="Magnuson J."/>
            <person name="Mondo S."/>
            <person name="Nolan M."/>
            <person name="Ohm R."/>
            <person name="Pangilinan J."/>
            <person name="Park H.-J."/>
            <person name="Ramirez L."/>
            <person name="Alfaro M."/>
            <person name="Sun H."/>
            <person name="Tritt A."/>
            <person name="Yoshinaga Y."/>
            <person name="Zwiers L.-H."/>
            <person name="Turgeon B."/>
            <person name="Goodwin S."/>
            <person name="Spatafora J."/>
            <person name="Crous P."/>
            <person name="Grigoriev I."/>
        </authorList>
    </citation>
    <scope>NUCLEOTIDE SEQUENCE</scope>
    <source>
        <strain evidence="9">CBS 175.79</strain>
    </source>
</reference>
<dbReference type="EMBL" id="ML978070">
    <property type="protein sequence ID" value="KAF2014106.1"/>
    <property type="molecule type" value="Genomic_DNA"/>
</dbReference>
<keyword evidence="2" id="KW-0813">Transport</keyword>
<dbReference type="GO" id="GO:0016020">
    <property type="term" value="C:membrane"/>
    <property type="evidence" value="ECO:0007669"/>
    <property type="project" value="UniProtKB-SubCell"/>
</dbReference>
<keyword evidence="5 7" id="KW-1133">Transmembrane helix</keyword>
<dbReference type="InterPro" id="IPR004841">
    <property type="entry name" value="AA-permease/SLC12A_dom"/>
</dbReference>
<evidence type="ECO:0000256" key="5">
    <source>
        <dbReference type="ARBA" id="ARBA00022989"/>
    </source>
</evidence>
<comment type="subcellular location">
    <subcellularLocation>
        <location evidence="1">Membrane</location>
        <topology evidence="1">Multi-pass membrane protein</topology>
    </subcellularLocation>
</comment>
<evidence type="ECO:0000313" key="10">
    <source>
        <dbReference type="Proteomes" id="UP000799778"/>
    </source>
</evidence>
<evidence type="ECO:0000256" key="6">
    <source>
        <dbReference type="ARBA" id="ARBA00023136"/>
    </source>
</evidence>
<evidence type="ECO:0000256" key="4">
    <source>
        <dbReference type="ARBA" id="ARBA00022970"/>
    </source>
</evidence>
<dbReference type="GeneID" id="54279324"/>
<feature type="transmembrane region" description="Helical" evidence="7">
    <location>
        <begin position="71"/>
        <end position="91"/>
    </location>
</feature>
<dbReference type="PANTHER" id="PTHR43341">
    <property type="entry name" value="AMINO ACID PERMEASE"/>
    <property type="match status" value="1"/>
</dbReference>
<dbReference type="PANTHER" id="PTHR43341:SF6">
    <property type="entry name" value="AMINO ACID TRANSPORTER (EUROFUNG)"/>
    <property type="match status" value="1"/>
</dbReference>
<feature type="transmembrane region" description="Helical" evidence="7">
    <location>
        <begin position="46"/>
        <end position="65"/>
    </location>
</feature>
<gene>
    <name evidence="9" type="ORF">BU24DRAFT_210172</name>
</gene>
<feature type="transmembrane region" description="Helical" evidence="7">
    <location>
        <begin position="484"/>
        <end position="501"/>
    </location>
</feature>
<feature type="transmembrane region" description="Helical" evidence="7">
    <location>
        <begin position="152"/>
        <end position="174"/>
    </location>
</feature>
<dbReference type="Proteomes" id="UP000799778">
    <property type="component" value="Unassembled WGS sequence"/>
</dbReference>
<sequence>MSSMDEAKKYDNFVHESRDGDDVREGVVTENSDDLQRHLGNRQIQLIAIGGSIGTALFVSIGGALNKAGPLGMLLAYTGYSCILAMINNCIAEMGTYMPITGGFIRLAGHWADEALGFAAGWNFFLYEALLIPFEITALNLVLTFWRDDIPVAAVCAACIVLYAACNILAVKVFGEAEFWLSGGKVVLIFMLFSFTFITMCGGNPKHDAYGFRYWRDPGPMAEYLSTGALGRWEGFLGALWAAGFCIVGPEYISMVSGEAKRPRVYIKNAFKTVYWRFCIFFITGALCVGIILPYNDPSLVKVLKGGEGGGTAAASPYVIAMSNLAVPVLPHITNALLLTSIFSAGNTYTYCATRSLYSLSIEGRAPKFLRKCLKNGVPIYCFIIVMAFPFLSFLSVSDGSAKALTWITSLITAGGMLNYIGITLTYLAFYRATKAQNFDRNALPYTGWFQPYCAWIGLIWEIGMVCCYGYSVFLPGMWTVQDFFFSYTMVFLYPILYFGWKLLKRTKIVPAHQVDLVWDAPLIDAYEASFITPPIGFWTEMAQLIGFKRNVPVDKRAV</sequence>
<proteinExistence type="predicted"/>
<feature type="transmembrane region" description="Helical" evidence="7">
    <location>
        <begin position="378"/>
        <end position="398"/>
    </location>
</feature>
<feature type="transmembrane region" description="Helical" evidence="7">
    <location>
        <begin position="186"/>
        <end position="205"/>
    </location>
</feature>
<dbReference type="PIRSF" id="PIRSF006060">
    <property type="entry name" value="AA_transporter"/>
    <property type="match status" value="1"/>
</dbReference>
<feature type="transmembrane region" description="Helical" evidence="7">
    <location>
        <begin position="450"/>
        <end position="472"/>
    </location>
</feature>
<evidence type="ECO:0000256" key="2">
    <source>
        <dbReference type="ARBA" id="ARBA00022448"/>
    </source>
</evidence>
<organism evidence="9 10">
    <name type="scientific">Aaosphaeria arxii CBS 175.79</name>
    <dbReference type="NCBI Taxonomy" id="1450172"/>
    <lineage>
        <taxon>Eukaryota</taxon>
        <taxon>Fungi</taxon>
        <taxon>Dikarya</taxon>
        <taxon>Ascomycota</taxon>
        <taxon>Pezizomycotina</taxon>
        <taxon>Dothideomycetes</taxon>
        <taxon>Pleosporomycetidae</taxon>
        <taxon>Pleosporales</taxon>
        <taxon>Pleosporales incertae sedis</taxon>
        <taxon>Aaosphaeria</taxon>
    </lineage>
</organism>
<name>A0A6A5XMH5_9PLEO</name>